<organism evidence="2 3">
    <name type="scientific">Tropilaelaps mercedesae</name>
    <dbReference type="NCBI Taxonomy" id="418985"/>
    <lineage>
        <taxon>Eukaryota</taxon>
        <taxon>Metazoa</taxon>
        <taxon>Ecdysozoa</taxon>
        <taxon>Arthropoda</taxon>
        <taxon>Chelicerata</taxon>
        <taxon>Arachnida</taxon>
        <taxon>Acari</taxon>
        <taxon>Parasitiformes</taxon>
        <taxon>Mesostigmata</taxon>
        <taxon>Gamasina</taxon>
        <taxon>Dermanyssoidea</taxon>
        <taxon>Laelapidae</taxon>
        <taxon>Tropilaelaps</taxon>
    </lineage>
</organism>
<evidence type="ECO:0000313" key="3">
    <source>
        <dbReference type="Proteomes" id="UP000192247"/>
    </source>
</evidence>
<evidence type="ECO:0000313" key="2">
    <source>
        <dbReference type="EMBL" id="OQR77567.1"/>
    </source>
</evidence>
<gene>
    <name evidence="2" type="ORF">BIW11_07002</name>
</gene>
<feature type="compositionally biased region" description="Basic residues" evidence="1">
    <location>
        <begin position="375"/>
        <end position="393"/>
    </location>
</feature>
<reference evidence="2 3" key="1">
    <citation type="journal article" date="2017" name="Gigascience">
        <title>Draft genome of the honey bee ectoparasitic mite, Tropilaelaps mercedesae, is shaped by the parasitic life history.</title>
        <authorList>
            <person name="Dong X."/>
            <person name="Armstrong S.D."/>
            <person name="Xia D."/>
            <person name="Makepeace B.L."/>
            <person name="Darby A.C."/>
            <person name="Kadowaki T."/>
        </authorList>
    </citation>
    <scope>NUCLEOTIDE SEQUENCE [LARGE SCALE GENOMIC DNA]</scope>
    <source>
        <strain evidence="2">Wuxi-XJTLU</strain>
    </source>
</reference>
<comment type="caution">
    <text evidence="2">The sequence shown here is derived from an EMBL/GenBank/DDBJ whole genome shotgun (WGS) entry which is preliminary data.</text>
</comment>
<keyword evidence="3" id="KW-1185">Reference proteome</keyword>
<evidence type="ECO:0000256" key="1">
    <source>
        <dbReference type="SAM" id="MobiDB-lite"/>
    </source>
</evidence>
<dbReference type="OrthoDB" id="10618634at2759"/>
<accession>A0A1V9XVN7</accession>
<feature type="region of interest" description="Disordered" evidence="1">
    <location>
        <begin position="373"/>
        <end position="393"/>
    </location>
</feature>
<dbReference type="Proteomes" id="UP000192247">
    <property type="component" value="Unassembled WGS sequence"/>
</dbReference>
<feature type="region of interest" description="Disordered" evidence="1">
    <location>
        <begin position="119"/>
        <end position="148"/>
    </location>
</feature>
<protein>
    <submittedName>
        <fullName evidence="2">Uncharacterized protein</fullName>
    </submittedName>
</protein>
<name>A0A1V9XVN7_9ACAR</name>
<dbReference type="InParanoid" id="A0A1V9XVN7"/>
<dbReference type="AlphaFoldDB" id="A0A1V9XVN7"/>
<sequence>MSSKPMWCIRYGSSATPSVHTPAVPATVHETLAPDAVRRVSAPAAVRTPAAPAVTSASVPASVHAPLAPGSVSRNSASSAVSRNAAPSAVSRNLAPSTISSNLAPSAVSRNSALSAVTRNSAPTAVRKNSAPAAVSGNSVRRLSEPAAVPTSFAETPISTGLGRVRTLTQMHQELVHSQDLMCSGKEYFEDIRCGIEIAELISTDVDPRLCHNYFYKQLDHFRRSLEHMKCLIHQSDAKVHLLWRAAPPSLNALLKVFTTEYSILRELRRRFASVHKQIEGAGRQAYGLLKNCIPYEKRYDMPKIPLYDQIPSVFDPMPVKHTPITRILIPEFLRTQHKQVGSGELKGSTGGIFMPRNEKFLWSSLVKDTLNRHERAKRKKTESQKHRSPPKS</sequence>
<dbReference type="EMBL" id="MNPL01003392">
    <property type="protein sequence ID" value="OQR77567.1"/>
    <property type="molecule type" value="Genomic_DNA"/>
</dbReference>
<proteinExistence type="predicted"/>
<dbReference type="STRING" id="418985.A0A1V9XVN7"/>